<evidence type="ECO:0000313" key="2">
    <source>
        <dbReference type="Proteomes" id="UP000001116"/>
    </source>
</evidence>
<organism evidence="1 2">
    <name type="scientific">Kineococcus radiotolerans (strain ATCC BAA-149 / DSM 14245 / SRS30216)</name>
    <dbReference type="NCBI Taxonomy" id="266940"/>
    <lineage>
        <taxon>Bacteria</taxon>
        <taxon>Bacillati</taxon>
        <taxon>Actinomycetota</taxon>
        <taxon>Actinomycetes</taxon>
        <taxon>Kineosporiales</taxon>
        <taxon>Kineosporiaceae</taxon>
        <taxon>Kineococcus</taxon>
    </lineage>
</organism>
<proteinExistence type="predicted"/>
<keyword evidence="2" id="KW-1185">Reference proteome</keyword>
<gene>
    <name evidence="1" type="ordered locus">Krad_1773</name>
</gene>
<dbReference type="STRING" id="266940.Krad_1773"/>
<sequence length="88" mass="10091">MVLYPPRVTLHDLPSIRNSAGATLPRCLGGCDTVMDGRRLVCDICWKHLPRSLQRSVMQFHRTPDPAFRQSVTLEVEQTCTEARRELR</sequence>
<evidence type="ECO:0000313" key="1">
    <source>
        <dbReference type="EMBL" id="ABS03259.1"/>
    </source>
</evidence>
<name>A6W8X0_KINRD</name>
<dbReference type="AlphaFoldDB" id="A6W8X0"/>
<dbReference type="HOGENOM" id="CLU_2464926_0_0_11"/>
<reference evidence="2" key="1">
    <citation type="journal article" date="2008" name="PLoS ONE">
        <title>Survival in nuclear waste, extreme resistance, and potential applications gleaned from the genome sequence of Kineococcus radiotolerans SRS30216.</title>
        <authorList>
            <person name="Bagwell C.E."/>
            <person name="Bhat S."/>
            <person name="Hawkins G.M."/>
            <person name="Smith B.W."/>
            <person name="Biswas T."/>
            <person name="Hoover T.R."/>
            <person name="Saunders E."/>
            <person name="Han C.S."/>
            <person name="Tsodikov O.V."/>
            <person name="Shimkets L.J."/>
        </authorList>
    </citation>
    <scope>NUCLEOTIDE SEQUENCE [LARGE SCALE GENOMIC DNA]</scope>
    <source>
        <strain evidence="2">ATCC BAA-149 / DSM 14245 / SRS30216</strain>
    </source>
</reference>
<accession>A6W8X0</accession>
<dbReference type="KEGG" id="kra:Krad_1773"/>
<dbReference type="Proteomes" id="UP000001116">
    <property type="component" value="Chromosome"/>
</dbReference>
<dbReference type="EMBL" id="CP000750">
    <property type="protein sequence ID" value="ABS03259.1"/>
    <property type="molecule type" value="Genomic_DNA"/>
</dbReference>
<protein>
    <submittedName>
        <fullName evidence="1">Uncharacterized protein</fullName>
    </submittedName>
</protein>